<comment type="similarity">
    <text evidence="2">Belongs to the paxM FAD-dependent monooxygenase family.</text>
</comment>
<keyword evidence="7" id="KW-0503">Monooxygenase</keyword>
<keyword evidence="4" id="KW-0274">FAD</keyword>
<comment type="caution">
    <text evidence="7">The sequence shown here is derived from an EMBL/GenBank/DDBJ whole genome shotgun (WGS) entry which is preliminary data.</text>
</comment>
<dbReference type="InterPro" id="IPR051104">
    <property type="entry name" value="FAD_monoxygenase"/>
</dbReference>
<dbReference type="Proteomes" id="UP000014480">
    <property type="component" value="Unassembled WGS sequence"/>
</dbReference>
<dbReference type="Pfam" id="PF01494">
    <property type="entry name" value="FAD_binding_3"/>
    <property type="match status" value="2"/>
</dbReference>
<reference evidence="8" key="2">
    <citation type="journal article" date="2019" name="Mol. Plant Microbe Interact.">
        <title>Genome sequence resources for four phytopathogenic fungi from the Colletotrichum orbiculare species complex.</title>
        <authorList>
            <person name="Gan P."/>
            <person name="Tsushima A."/>
            <person name="Narusaka M."/>
            <person name="Narusaka Y."/>
            <person name="Takano Y."/>
            <person name="Kubo Y."/>
            <person name="Shirasu K."/>
        </authorList>
    </citation>
    <scope>GENOME REANNOTATION</scope>
    <source>
        <strain evidence="8">104-T / ATCC 96160 / CBS 514.97 / LARS 414 / MAFF 240422</strain>
    </source>
</reference>
<comment type="cofactor">
    <cofactor evidence="1">
        <name>FAD</name>
        <dbReference type="ChEBI" id="CHEBI:57692"/>
    </cofactor>
</comment>
<protein>
    <submittedName>
        <fullName evidence="7">FAD-dependent monooxygenase sorC</fullName>
    </submittedName>
</protein>
<dbReference type="PANTHER" id="PTHR46720">
    <property type="entry name" value="HYDROXYLASE, PUTATIVE (AFU_ORTHOLOGUE AFUA_3G01460)-RELATED"/>
    <property type="match status" value="1"/>
</dbReference>
<dbReference type="Gene3D" id="3.50.50.60">
    <property type="entry name" value="FAD/NAD(P)-binding domain"/>
    <property type="match status" value="1"/>
</dbReference>
<gene>
    <name evidence="7" type="primary">sorC</name>
    <name evidence="7" type="ORF">Cob_v012775</name>
</gene>
<reference evidence="8" key="1">
    <citation type="journal article" date="2013" name="New Phytol.">
        <title>Comparative genomic and transcriptomic analyses reveal the hemibiotrophic stage shift of Colletotrichum fungi.</title>
        <authorList>
            <person name="Gan P."/>
            <person name="Ikeda K."/>
            <person name="Irieda H."/>
            <person name="Narusaka M."/>
            <person name="O'Connell R.J."/>
            <person name="Narusaka Y."/>
            <person name="Takano Y."/>
            <person name="Kubo Y."/>
            <person name="Shirasu K."/>
        </authorList>
    </citation>
    <scope>NUCLEOTIDE SEQUENCE [LARGE SCALE GENOMIC DNA]</scope>
    <source>
        <strain evidence="8">104-T / ATCC 96160 / CBS 514.97 / LARS 414 / MAFF 240422</strain>
    </source>
</reference>
<dbReference type="OrthoDB" id="417877at2759"/>
<dbReference type="PRINTS" id="PR00420">
    <property type="entry name" value="RNGMNOXGNASE"/>
</dbReference>
<dbReference type="GO" id="GO:0071949">
    <property type="term" value="F:FAD binding"/>
    <property type="evidence" value="ECO:0007669"/>
    <property type="project" value="InterPro"/>
</dbReference>
<organism evidence="7 8">
    <name type="scientific">Colletotrichum orbiculare (strain 104-T / ATCC 96160 / CBS 514.97 / LARS 414 / MAFF 240422)</name>
    <name type="common">Cucumber anthracnose fungus</name>
    <name type="synonym">Colletotrichum lagenarium</name>
    <dbReference type="NCBI Taxonomy" id="1213857"/>
    <lineage>
        <taxon>Eukaryota</taxon>
        <taxon>Fungi</taxon>
        <taxon>Dikarya</taxon>
        <taxon>Ascomycota</taxon>
        <taxon>Pezizomycotina</taxon>
        <taxon>Sordariomycetes</taxon>
        <taxon>Hypocreomycetidae</taxon>
        <taxon>Glomerellales</taxon>
        <taxon>Glomerellaceae</taxon>
        <taxon>Colletotrichum</taxon>
        <taxon>Colletotrichum orbiculare species complex</taxon>
    </lineage>
</organism>
<evidence type="ECO:0000256" key="3">
    <source>
        <dbReference type="ARBA" id="ARBA00022630"/>
    </source>
</evidence>
<evidence type="ECO:0000259" key="6">
    <source>
        <dbReference type="Pfam" id="PF01494"/>
    </source>
</evidence>
<evidence type="ECO:0000256" key="2">
    <source>
        <dbReference type="ARBA" id="ARBA00007992"/>
    </source>
</evidence>
<evidence type="ECO:0000256" key="4">
    <source>
        <dbReference type="ARBA" id="ARBA00022827"/>
    </source>
</evidence>
<name>N4V324_COLOR</name>
<keyword evidence="3" id="KW-0285">Flavoprotein</keyword>
<dbReference type="STRING" id="1213857.N4V324"/>
<feature type="domain" description="FAD-binding" evidence="6">
    <location>
        <begin position="7"/>
        <end position="168"/>
    </location>
</feature>
<evidence type="ECO:0000313" key="8">
    <source>
        <dbReference type="Proteomes" id="UP000014480"/>
    </source>
</evidence>
<proteinExistence type="inferred from homology"/>
<dbReference type="InterPro" id="IPR002938">
    <property type="entry name" value="FAD-bd"/>
</dbReference>
<feature type="domain" description="FAD-binding" evidence="6">
    <location>
        <begin position="316"/>
        <end position="380"/>
    </location>
</feature>
<dbReference type="eggNOG" id="KOG2614">
    <property type="taxonomic scope" value="Eukaryota"/>
</dbReference>
<accession>N4V324</accession>
<sequence length="449" mass="49336">MPTRKNFEVAIVGGGISGITLAIALLRRNVPCVIYEKAHAFGAIGAGLGITPNATRAMTACHPDVSAAFEKVASPALRWDFVDGTDPEADDKTLFSLGTDRYSVRGCHRAHFLEELMRLLPEGTTRFNKQLDRVEETPGRLRVVFADGSTAEADAVVGCDGIKSHMRGLVVGREHAAAKSRYTHKFCYRGLVPMDEAVEIIGRERAFGSNIWASSGPSLISCSVFFVRANGTVQFGERAHLVSYPVAHGAICNVVLHCQGDGDWPSDTQLVLPARREDQLSGARGLTPRLQQLVERMKTVDRWALFDLFEHPVPFFAKGRLCLIGDAAHASTPHMGAGAGMCIEDAAVLAALLGHDGVQDGDDVAVAFATFDTNRRERGHFLVRGSRRMGELYEFRTEIGKDFEKMSEEIVQRKDILWDFDVQRGIEDAVVDLERRLVTPREGSFRAEL</sequence>
<dbReference type="GO" id="GO:0044550">
    <property type="term" value="P:secondary metabolite biosynthetic process"/>
    <property type="evidence" value="ECO:0007669"/>
    <property type="project" value="TreeGrafter"/>
</dbReference>
<dbReference type="PANTHER" id="PTHR46720:SF3">
    <property type="entry name" value="FAD-BINDING DOMAIN-CONTAINING PROTEIN-RELATED"/>
    <property type="match status" value="1"/>
</dbReference>
<dbReference type="EMBL" id="AMCV02000052">
    <property type="protein sequence ID" value="TDZ14242.1"/>
    <property type="molecule type" value="Genomic_DNA"/>
</dbReference>
<dbReference type="InterPro" id="IPR036188">
    <property type="entry name" value="FAD/NAD-bd_sf"/>
</dbReference>
<evidence type="ECO:0000256" key="1">
    <source>
        <dbReference type="ARBA" id="ARBA00001974"/>
    </source>
</evidence>
<dbReference type="GO" id="GO:0004497">
    <property type="term" value="F:monooxygenase activity"/>
    <property type="evidence" value="ECO:0007669"/>
    <property type="project" value="UniProtKB-KW"/>
</dbReference>
<dbReference type="SUPFAM" id="SSF51905">
    <property type="entry name" value="FAD/NAD(P)-binding domain"/>
    <property type="match status" value="1"/>
</dbReference>
<dbReference type="HOGENOM" id="CLU_009665_6_3_1"/>
<evidence type="ECO:0000256" key="5">
    <source>
        <dbReference type="ARBA" id="ARBA00023002"/>
    </source>
</evidence>
<evidence type="ECO:0000313" key="7">
    <source>
        <dbReference type="EMBL" id="TDZ14242.1"/>
    </source>
</evidence>
<keyword evidence="8" id="KW-1185">Reference proteome</keyword>
<dbReference type="AlphaFoldDB" id="N4V324"/>
<keyword evidence="5" id="KW-0560">Oxidoreductase</keyword>